<evidence type="ECO:0000313" key="2">
    <source>
        <dbReference type="Proteomes" id="UP000186004"/>
    </source>
</evidence>
<gene>
    <name evidence="1" type="ORF">SAMN05444858_12934</name>
</gene>
<reference evidence="1 2" key="1">
    <citation type="submission" date="2017-01" db="EMBL/GenBank/DDBJ databases">
        <authorList>
            <person name="Mah S.A."/>
            <person name="Swanson W.J."/>
            <person name="Moy G.W."/>
            <person name="Vacquier V.D."/>
        </authorList>
    </citation>
    <scope>NUCLEOTIDE SEQUENCE [LARGE SCALE GENOMIC DNA]</scope>
    <source>
        <strain evidence="1 2">DSM 45758</strain>
    </source>
</reference>
<evidence type="ECO:0000313" key="1">
    <source>
        <dbReference type="EMBL" id="SIR93947.1"/>
    </source>
</evidence>
<dbReference type="AlphaFoldDB" id="A0A1N7F0W0"/>
<dbReference type="RefSeq" id="WP_076473755.1">
    <property type="nucleotide sequence ID" value="NZ_FTNF01000029.1"/>
</dbReference>
<protein>
    <submittedName>
        <fullName evidence="1">Uncharacterized protein</fullName>
    </submittedName>
</protein>
<organism evidence="1 2">
    <name type="scientific">Micromonospora avicenniae</name>
    <dbReference type="NCBI Taxonomy" id="1198245"/>
    <lineage>
        <taxon>Bacteria</taxon>
        <taxon>Bacillati</taxon>
        <taxon>Actinomycetota</taxon>
        <taxon>Actinomycetes</taxon>
        <taxon>Micromonosporales</taxon>
        <taxon>Micromonosporaceae</taxon>
        <taxon>Micromonospora</taxon>
    </lineage>
</organism>
<dbReference type="Proteomes" id="UP000186004">
    <property type="component" value="Unassembled WGS sequence"/>
</dbReference>
<accession>A0A1N7F0W0</accession>
<dbReference type="EMBL" id="FTNF01000029">
    <property type="protein sequence ID" value="SIR93947.1"/>
    <property type="molecule type" value="Genomic_DNA"/>
</dbReference>
<keyword evidence="2" id="KW-1185">Reference proteome</keyword>
<name>A0A1N7F0W0_9ACTN</name>
<sequence>MIGWGQLAAPLLLLLPLYGICRLADLPVGAALIFASLLPLRAHADPHNMPERDWKASKVAPSRVRPLWRAAARTNCGDYDREPDTAEAYL</sequence>
<proteinExistence type="predicted"/>